<evidence type="ECO:0000313" key="5">
    <source>
        <dbReference type="EMBL" id="VEF09362.1"/>
    </source>
</evidence>
<protein>
    <submittedName>
        <fullName evidence="5">Amidase</fullName>
    </submittedName>
</protein>
<feature type="chain" id="PRO_5030821607" evidence="3">
    <location>
        <begin position="25"/>
        <end position="392"/>
    </location>
</feature>
<dbReference type="PRINTS" id="PR01852">
    <property type="entry name" value="SIBAPROTEIN"/>
</dbReference>
<evidence type="ECO:0000256" key="1">
    <source>
        <dbReference type="ARBA" id="ARBA00022729"/>
    </source>
</evidence>
<dbReference type="SUPFAM" id="SSF54001">
    <property type="entry name" value="Cysteine proteinases"/>
    <property type="match status" value="1"/>
</dbReference>
<dbReference type="InterPro" id="IPR038765">
    <property type="entry name" value="Papain-like_cys_pep_sf"/>
</dbReference>
<dbReference type="RefSeq" id="WP_154804252.1">
    <property type="nucleotide sequence ID" value="NZ_LR134317.1"/>
</dbReference>
<organism evidence="5 6">
    <name type="scientific">Streptococcus equi subsp. zooepidemicus</name>
    <dbReference type="NCBI Taxonomy" id="40041"/>
    <lineage>
        <taxon>Bacteria</taxon>
        <taxon>Bacillati</taxon>
        <taxon>Bacillota</taxon>
        <taxon>Bacilli</taxon>
        <taxon>Lactobacillales</taxon>
        <taxon>Streptococcaceae</taxon>
        <taxon>Streptococcus</taxon>
    </lineage>
</organism>
<dbReference type="Gene3D" id="6.10.250.3150">
    <property type="match status" value="1"/>
</dbReference>
<dbReference type="InterPro" id="IPR007921">
    <property type="entry name" value="CHAP_dom"/>
</dbReference>
<evidence type="ECO:0000256" key="3">
    <source>
        <dbReference type="SAM" id="SignalP"/>
    </source>
</evidence>
<feature type="coiled-coil region" evidence="2">
    <location>
        <begin position="24"/>
        <end position="72"/>
    </location>
</feature>
<accession>A0A7Z8ZX71</accession>
<dbReference type="EMBL" id="LR134317">
    <property type="protein sequence ID" value="VEF09362.1"/>
    <property type="molecule type" value="Genomic_DNA"/>
</dbReference>
<dbReference type="InterPro" id="IPR058088">
    <property type="entry name" value="PcsB"/>
</dbReference>
<sequence length="392" mass="41194">MKKRILSAVLVSGVTLGTATTVGADDLSAKIAEKESLISTLTKEQQAAKKQVVALQSQVSSLQSEQERLVAKNGELEVRSAQFEQEIQVLASQIIARNEKLKGQARSAQKGNTLGYLNALLNSKSISDVITRLVAINRAVSANAQMLEKQKADKLSLEEKQQENQEAINTIASNITAIESNQVALKTQQADLEVAKVDLALQLATAEDEKASLITRKEAAEQAAAQAKAQAEQEAAARAAQAQAQAQSVAAAQAAVTQAVPTLAPAQAQPVVAPAAMVSTPAVSYAYDPSNPYPVGQCTWGVKALAPWVGNYWGNGGQWASSAAAAGFRVGATPMVGSVVVWNDGGYGHVAYVTGVQGGQIQVMEANYAGNQSIGNYRGWFSPGAVSYIYPN</sequence>
<dbReference type="Proteomes" id="UP000269903">
    <property type="component" value="Chromosome"/>
</dbReference>
<feature type="signal peptide" evidence="3">
    <location>
        <begin position="1"/>
        <end position="24"/>
    </location>
</feature>
<gene>
    <name evidence="5" type="ORF">NCTC6180_01889</name>
</gene>
<proteinExistence type="predicted"/>
<dbReference type="Pfam" id="PF24568">
    <property type="entry name" value="CC_PcsB"/>
    <property type="match status" value="1"/>
</dbReference>
<dbReference type="InterPro" id="IPR009148">
    <property type="entry name" value="PcsB-like"/>
</dbReference>
<feature type="domain" description="Peptidase C51" evidence="4">
    <location>
        <begin position="273"/>
        <end position="390"/>
    </location>
</feature>
<evidence type="ECO:0000313" key="6">
    <source>
        <dbReference type="Proteomes" id="UP000269903"/>
    </source>
</evidence>
<keyword evidence="1 3" id="KW-0732">Signal</keyword>
<dbReference type="Gene3D" id="3.90.1720.10">
    <property type="entry name" value="endopeptidase domain like (from Nostoc punctiforme)"/>
    <property type="match status" value="1"/>
</dbReference>
<dbReference type="PROSITE" id="PS50911">
    <property type="entry name" value="CHAP"/>
    <property type="match status" value="1"/>
</dbReference>
<evidence type="ECO:0000259" key="4">
    <source>
        <dbReference type="PROSITE" id="PS50911"/>
    </source>
</evidence>
<dbReference type="AlphaFoldDB" id="A0A7Z8ZX71"/>
<evidence type="ECO:0000256" key="2">
    <source>
        <dbReference type="SAM" id="Coils"/>
    </source>
</evidence>
<reference evidence="5 6" key="1">
    <citation type="submission" date="2018-12" db="EMBL/GenBank/DDBJ databases">
        <authorList>
            <consortium name="Pathogen Informatics"/>
        </authorList>
    </citation>
    <scope>NUCLEOTIDE SEQUENCE [LARGE SCALE GENOMIC DNA]</scope>
    <source>
        <strain evidence="5 6">NCTC6180</strain>
    </source>
</reference>
<keyword evidence="2" id="KW-0175">Coiled coil</keyword>
<feature type="coiled-coil region" evidence="2">
    <location>
        <begin position="203"/>
        <end position="237"/>
    </location>
</feature>
<dbReference type="InterPro" id="IPR057309">
    <property type="entry name" value="PcsB_CC"/>
</dbReference>
<dbReference type="NCBIfam" id="NF046104">
    <property type="entry name" value="PptglHdxlasePcsB"/>
    <property type="match status" value="1"/>
</dbReference>
<name>A0A7Z8ZX71_STRSZ</name>
<dbReference type="Pfam" id="PF05257">
    <property type="entry name" value="CHAP"/>
    <property type="match status" value="1"/>
</dbReference>